<proteinExistence type="predicted"/>
<sequence>MVDGQLNYGCTSCVICWDDAGMKAYAVYKDLISSVRHSVLVAWQCARSALSGADVSTGMVFPGRRFAERPLGANLSTPRRPCLPSSFVRIHATCKFQNIHFCSLLRVSITGPFDQLASPARPASTTSRPPTFSIYREISSIFTPRRPCLPSAFVRIYPTCKFQDTVRIQILVQVILRPPSHSVKLGSTARGVSTKIHRTASFYVSMLRPLGASRRFSTVIPDSRDPNLSRCAAQQRKPQWGGAYIAVGA</sequence>
<organism evidence="1 2">
    <name type="scientific">Mycena rosella</name>
    <name type="common">Pink bonnet</name>
    <name type="synonym">Agaricus rosellus</name>
    <dbReference type="NCBI Taxonomy" id="1033263"/>
    <lineage>
        <taxon>Eukaryota</taxon>
        <taxon>Fungi</taxon>
        <taxon>Dikarya</taxon>
        <taxon>Basidiomycota</taxon>
        <taxon>Agaricomycotina</taxon>
        <taxon>Agaricomycetes</taxon>
        <taxon>Agaricomycetidae</taxon>
        <taxon>Agaricales</taxon>
        <taxon>Marasmiineae</taxon>
        <taxon>Mycenaceae</taxon>
        <taxon>Mycena</taxon>
    </lineage>
</organism>
<gene>
    <name evidence="1" type="ORF">B0H17DRAFT_393977</name>
</gene>
<evidence type="ECO:0000313" key="1">
    <source>
        <dbReference type="EMBL" id="KAJ7653806.1"/>
    </source>
</evidence>
<reference evidence="1" key="1">
    <citation type="submission" date="2023-03" db="EMBL/GenBank/DDBJ databases">
        <title>Massive genome expansion in bonnet fungi (Mycena s.s.) driven by repeated elements and novel gene families across ecological guilds.</title>
        <authorList>
            <consortium name="Lawrence Berkeley National Laboratory"/>
            <person name="Harder C.B."/>
            <person name="Miyauchi S."/>
            <person name="Viragh M."/>
            <person name="Kuo A."/>
            <person name="Thoen E."/>
            <person name="Andreopoulos B."/>
            <person name="Lu D."/>
            <person name="Skrede I."/>
            <person name="Drula E."/>
            <person name="Henrissat B."/>
            <person name="Morin E."/>
            <person name="Kohler A."/>
            <person name="Barry K."/>
            <person name="LaButti K."/>
            <person name="Morin E."/>
            <person name="Salamov A."/>
            <person name="Lipzen A."/>
            <person name="Mereny Z."/>
            <person name="Hegedus B."/>
            <person name="Baldrian P."/>
            <person name="Stursova M."/>
            <person name="Weitz H."/>
            <person name="Taylor A."/>
            <person name="Grigoriev I.V."/>
            <person name="Nagy L.G."/>
            <person name="Martin F."/>
            <person name="Kauserud H."/>
        </authorList>
    </citation>
    <scope>NUCLEOTIDE SEQUENCE</scope>
    <source>
        <strain evidence="1">CBHHK067</strain>
    </source>
</reference>
<dbReference type="EMBL" id="JARKIE010000330">
    <property type="protein sequence ID" value="KAJ7653806.1"/>
    <property type="molecule type" value="Genomic_DNA"/>
</dbReference>
<protein>
    <submittedName>
        <fullName evidence="1">Uncharacterized protein</fullName>
    </submittedName>
</protein>
<accession>A0AAD7CQ50</accession>
<comment type="caution">
    <text evidence="1">The sequence shown here is derived from an EMBL/GenBank/DDBJ whole genome shotgun (WGS) entry which is preliminary data.</text>
</comment>
<name>A0AAD7CQ50_MYCRO</name>
<evidence type="ECO:0000313" key="2">
    <source>
        <dbReference type="Proteomes" id="UP001221757"/>
    </source>
</evidence>
<dbReference type="Proteomes" id="UP001221757">
    <property type="component" value="Unassembled WGS sequence"/>
</dbReference>
<dbReference type="AlphaFoldDB" id="A0AAD7CQ50"/>
<keyword evidence="2" id="KW-1185">Reference proteome</keyword>